<evidence type="ECO:0000256" key="5">
    <source>
        <dbReference type="ARBA" id="ARBA00022448"/>
    </source>
</evidence>
<dbReference type="PANTHER" id="PTHR13190">
    <property type="entry name" value="AUTOPHAGY-RELATED 2, ISOFORM A"/>
    <property type="match status" value="1"/>
</dbReference>
<dbReference type="GO" id="GO:0006869">
    <property type="term" value="P:lipid transport"/>
    <property type="evidence" value="ECO:0007669"/>
    <property type="project" value="UniProtKB-KW"/>
</dbReference>
<gene>
    <name evidence="14" type="ORF">GYMLUDRAFT_75350</name>
</gene>
<comment type="catalytic activity">
    <reaction evidence="11">
        <text>a 1,2-diacyl-sn-glycero-3-phosphoethanolamine(in) = a 1,2-diacyl-sn-glycero-3-phosphoethanolamine(out)</text>
        <dbReference type="Rhea" id="RHEA:38895"/>
        <dbReference type="ChEBI" id="CHEBI:64612"/>
    </reaction>
</comment>
<dbReference type="GO" id="GO:0034045">
    <property type="term" value="C:phagophore assembly site membrane"/>
    <property type="evidence" value="ECO:0007669"/>
    <property type="project" value="UniProtKB-SubCell"/>
</dbReference>
<feature type="region of interest" description="Disordered" evidence="13">
    <location>
        <begin position="439"/>
        <end position="458"/>
    </location>
</feature>
<evidence type="ECO:0000256" key="11">
    <source>
        <dbReference type="ARBA" id="ARBA00024615"/>
    </source>
</evidence>
<dbReference type="GO" id="GO:0032266">
    <property type="term" value="F:phosphatidylinositol-3-phosphate binding"/>
    <property type="evidence" value="ECO:0007669"/>
    <property type="project" value="TreeGrafter"/>
</dbReference>
<proteinExistence type="inferred from homology"/>
<dbReference type="GO" id="GO:0000045">
    <property type="term" value="P:autophagosome assembly"/>
    <property type="evidence" value="ECO:0007669"/>
    <property type="project" value="TreeGrafter"/>
</dbReference>
<dbReference type="EMBL" id="KN834789">
    <property type="protein sequence ID" value="KIK57741.1"/>
    <property type="molecule type" value="Genomic_DNA"/>
</dbReference>
<comment type="catalytic activity">
    <reaction evidence="12">
        <text>a 1,2-diacyl-sn-glycero-3-phosphocholine(in) = a 1,2-diacyl-sn-glycero-3-phosphocholine(out)</text>
        <dbReference type="Rhea" id="RHEA:38571"/>
        <dbReference type="ChEBI" id="CHEBI:57643"/>
    </reaction>
</comment>
<feature type="compositionally biased region" description="Low complexity" evidence="13">
    <location>
        <begin position="357"/>
        <end position="371"/>
    </location>
</feature>
<feature type="region of interest" description="Disordered" evidence="13">
    <location>
        <begin position="172"/>
        <end position="194"/>
    </location>
</feature>
<dbReference type="GO" id="GO:0043495">
    <property type="term" value="F:protein-membrane adaptor activity"/>
    <property type="evidence" value="ECO:0007669"/>
    <property type="project" value="TreeGrafter"/>
</dbReference>
<dbReference type="Proteomes" id="UP000053593">
    <property type="component" value="Unassembled WGS sequence"/>
</dbReference>
<dbReference type="GO" id="GO:0034727">
    <property type="term" value="P:piecemeal microautophagy of the nucleus"/>
    <property type="evidence" value="ECO:0007669"/>
    <property type="project" value="TreeGrafter"/>
</dbReference>
<evidence type="ECO:0000256" key="6">
    <source>
        <dbReference type="ARBA" id="ARBA00022824"/>
    </source>
</evidence>
<evidence type="ECO:0000256" key="4">
    <source>
        <dbReference type="ARBA" id="ARBA00018070"/>
    </source>
</evidence>
<evidence type="ECO:0000256" key="8">
    <source>
        <dbReference type="ARBA" id="ARBA00023055"/>
    </source>
</evidence>
<evidence type="ECO:0000256" key="10">
    <source>
        <dbReference type="ARBA" id="ARBA00024479"/>
    </source>
</evidence>
<evidence type="ECO:0000256" key="3">
    <source>
        <dbReference type="ARBA" id="ARBA00009714"/>
    </source>
</evidence>
<keyword evidence="8" id="KW-0445">Lipid transport</keyword>
<dbReference type="OrthoDB" id="18982at2759"/>
<evidence type="ECO:0000313" key="14">
    <source>
        <dbReference type="EMBL" id="KIK57741.1"/>
    </source>
</evidence>
<dbReference type="GO" id="GO:0061908">
    <property type="term" value="C:phagophore"/>
    <property type="evidence" value="ECO:0007669"/>
    <property type="project" value="TreeGrafter"/>
</dbReference>
<feature type="region of interest" description="Disordered" evidence="13">
    <location>
        <begin position="721"/>
        <end position="750"/>
    </location>
</feature>
<keyword evidence="6" id="KW-0256">Endoplasmic reticulum</keyword>
<name>A0A0D0BR99_9AGAR</name>
<feature type="compositionally biased region" description="Basic and acidic residues" evidence="13">
    <location>
        <begin position="254"/>
        <end position="264"/>
    </location>
</feature>
<reference evidence="14 15" key="1">
    <citation type="submission" date="2014-04" db="EMBL/GenBank/DDBJ databases">
        <title>Evolutionary Origins and Diversification of the Mycorrhizal Mutualists.</title>
        <authorList>
            <consortium name="DOE Joint Genome Institute"/>
            <consortium name="Mycorrhizal Genomics Consortium"/>
            <person name="Kohler A."/>
            <person name="Kuo A."/>
            <person name="Nagy L.G."/>
            <person name="Floudas D."/>
            <person name="Copeland A."/>
            <person name="Barry K.W."/>
            <person name="Cichocki N."/>
            <person name="Veneault-Fourrey C."/>
            <person name="LaButti K."/>
            <person name="Lindquist E.A."/>
            <person name="Lipzen A."/>
            <person name="Lundell T."/>
            <person name="Morin E."/>
            <person name="Murat C."/>
            <person name="Riley R."/>
            <person name="Ohm R."/>
            <person name="Sun H."/>
            <person name="Tunlid A."/>
            <person name="Henrissat B."/>
            <person name="Grigoriev I.V."/>
            <person name="Hibbett D.S."/>
            <person name="Martin F."/>
        </authorList>
    </citation>
    <scope>NUCLEOTIDE SEQUENCE [LARGE SCALE GENOMIC DNA]</scope>
    <source>
        <strain evidence="14 15">FD-317 M1</strain>
    </source>
</reference>
<feature type="region of interest" description="Disordered" evidence="13">
    <location>
        <begin position="614"/>
        <end position="640"/>
    </location>
</feature>
<keyword evidence="9" id="KW-0472">Membrane</keyword>
<feature type="region of interest" description="Disordered" evidence="13">
    <location>
        <begin position="245"/>
        <end position="312"/>
    </location>
</feature>
<dbReference type="GO" id="GO:0005789">
    <property type="term" value="C:endoplasmic reticulum membrane"/>
    <property type="evidence" value="ECO:0007669"/>
    <property type="project" value="UniProtKB-SubCell"/>
</dbReference>
<feature type="region of interest" description="Disordered" evidence="13">
    <location>
        <begin position="834"/>
        <end position="855"/>
    </location>
</feature>
<feature type="compositionally biased region" description="Polar residues" evidence="13">
    <location>
        <begin position="626"/>
        <end position="636"/>
    </location>
</feature>
<evidence type="ECO:0000256" key="2">
    <source>
        <dbReference type="ARBA" id="ARBA00004623"/>
    </source>
</evidence>
<dbReference type="HOGENOM" id="CLU_000795_0_0_1"/>
<sequence length="1988" mass="217941">MSWFSSWFPILPSINYFTVPSSIQRRFISFLLKRSLGHLLKPGQLDIQQIDSQIGSGYVQVNDLQLDNNAINNIISQSGLPLELVDGSLASVTARIPWPNPLTSTLGFSLSGLRLILRVNPTQRPPSSANIDLSDSVASYAESFIQDELTPKEETSLRESFRQDFIASQHYEAEDDNVPGGLNPFRDLSEEEDVGDVDPDGVSLFATLIERLLAKFEFDATDTKATILDPQSSKLTLSVANISYHTELPSGGDSMDRSGRDGESRTVSFSGVTVSGCDLQPVPPESPSPKAATSSRSTRSPSPSSSSDEEVQWAMSQSLAFLPPRPASPASSVSSSIYQSAISEHEFHIDHPSMQLEGPPSVSHSPPVSVCPEEPEGEIFISLGADPLAIKLTTPSVHNRTSSSETLQISVDVGIASCAIRPWHIRSLVRLVDALTSSQSTATTPSNPPSPPNAGTDKQLSVNIKGISLLLLATHSTTISSRSAFDGYFSHPRIPPSLSEGYVRFLLDNISATASIAMTNSKSRRTEPGQPARGSILIFSLSLHEISVFASRPSAGDNEAESLAFPLMITDHLLGSHYGDHMAPTPFSVDKEIPELPCFNVINWTEQAAQKQGMKLSTWRTKPRQSRNSQLSQGPATSEIGRGESVTSALLIKGERQSLEHPLHTTKLLKNNVRVDIAPLQFFVDVRYLLGEQSINLYLDEVLDALGTSNDVKAKSDVSKFETYDQDGDTPPATPRASRIQDTATERERERRRLENLVLRDLDLDIDYREDVPMASKATKGSEVKTSTRSRGKEGPTIVVQFPFIRTNIRCGGSSRSGSIVLDIKGLTLMKGQTVDSRKSASFEPRPASHRSSPPEGDVMLAAEFQRLVLASSAAGSSQASAVLSLGHLRDDHDTEDIPSLPEAQPLSPRIVVSQSLDGSNPSTSVQFVLPSAFVSITKQQLDALQYWADDASQLAQNLPEELSSDRDMERSANRDSSLIGSHYFAKSRTGSGNTSLMTDSREAKADVSVKFLVAEAFFRVHLPRNNEQSIITRPFDIIASDIEALVQVKPKGRDEMVAAVSLMNLVANDHTSQGSRTLISLTRARDLLLTPQPLLKLRFASIVVPETTGKESRITLALWGFTYHFFPDISWISDLGAFASSPPGAFETVVPSERTKISLKVQNGSVKVLAPTHPGALLFHTGDLDFSTELVGESPELEIVLKINSAALLAIDDLAEFHTSSSSIDGFLFWKKCGFALLAEIVELNLSFRTLKDTTSPDTRAFIHRLALRLHLCADTMGVLGDFISDLVSAFKPPSEHQTPKPRRKPLVISEEKQNADGIMSSVDDLAFKKVPEIGPAPDMIFDDLPRNPDYLDESFGTAGGLRELREEDLDDFDDDEEIFPTSSNDSDLAGIVSRVGGETVRMLRPEGLQIVDNYFDKLPPISENSLTDAGETTFRAQIYDTDVNVFLYDGYDWANTRRTIENEVKEMRKRLAKIRQLVAQGQTQQSAIEETSAFLFNSVYIGLKQDADELDPTALIAAIDEELKGDPSETATESSWQSLPVPSLPRPSVPSTRLNGKRLARAKGPSIEFRVAGLDADFAQYSPKDSLVSRMFVTVTDIEILDHIKTSTWKKFLTALRSDSRGNIRETDSRMVKVELRTIRPVANDPSEEARLKAKILPLRLHVDQDALDFMKKFFSFADPNRSSTPSDPEDGIYFQLAEIFPVDLKLDYKPRRVDYRALKEGRTIELMNFFHFDGAEMTLRHITLSGITGWPRLGELLNDLWTPDVKATQLVDVISGVAPIRSMVNVGSGIADLVLLPIAQYKKDGRIVHGMQKGTTAFVKSTAIEAIKLGAKLATGTQVILEQAEGVLGPQFKYPITTETLQPSNFGVDDLMDPGLGSSDEEDNSDLISKYADQPMNVKEGVQSAYKSLQKNLNSAAQTILAVPMEVYERSGNEGPVRSVIRAVPIAVLKPMIGASEAVSKTLLGLHNSLDPNLRHENDAKYKHR</sequence>
<evidence type="ECO:0000256" key="9">
    <source>
        <dbReference type="ARBA" id="ARBA00023136"/>
    </source>
</evidence>
<evidence type="ECO:0000313" key="15">
    <source>
        <dbReference type="Proteomes" id="UP000053593"/>
    </source>
</evidence>
<evidence type="ECO:0000256" key="1">
    <source>
        <dbReference type="ARBA" id="ARBA00004406"/>
    </source>
</evidence>
<comment type="similarity">
    <text evidence="3">Belongs to the ATG2 family.</text>
</comment>
<organism evidence="14 15">
    <name type="scientific">Collybiopsis luxurians FD-317 M1</name>
    <dbReference type="NCBI Taxonomy" id="944289"/>
    <lineage>
        <taxon>Eukaryota</taxon>
        <taxon>Fungi</taxon>
        <taxon>Dikarya</taxon>
        <taxon>Basidiomycota</taxon>
        <taxon>Agaricomycotina</taxon>
        <taxon>Agaricomycetes</taxon>
        <taxon>Agaricomycetidae</taxon>
        <taxon>Agaricales</taxon>
        <taxon>Marasmiineae</taxon>
        <taxon>Omphalotaceae</taxon>
        <taxon>Collybiopsis</taxon>
        <taxon>Collybiopsis luxurians</taxon>
    </lineage>
</organism>
<evidence type="ECO:0000256" key="12">
    <source>
        <dbReference type="ARBA" id="ARBA00024631"/>
    </source>
</evidence>
<dbReference type="PANTHER" id="PTHR13190:SF1">
    <property type="entry name" value="AUTOPHAGY-RELATED 2, ISOFORM A"/>
    <property type="match status" value="1"/>
</dbReference>
<dbReference type="Pfam" id="PF13329">
    <property type="entry name" value="ATG2_CAD"/>
    <property type="match status" value="1"/>
</dbReference>
<feature type="compositionally biased region" description="Low complexity" evidence="13">
    <location>
        <begin position="288"/>
        <end position="306"/>
    </location>
</feature>
<keyword evidence="5" id="KW-0813">Transport</keyword>
<dbReference type="GO" id="GO:0061723">
    <property type="term" value="P:glycophagy"/>
    <property type="evidence" value="ECO:0007669"/>
    <property type="project" value="TreeGrafter"/>
</dbReference>
<feature type="region of interest" description="Disordered" evidence="13">
    <location>
        <begin position="1528"/>
        <end position="1553"/>
    </location>
</feature>
<dbReference type="GO" id="GO:0061709">
    <property type="term" value="P:reticulophagy"/>
    <property type="evidence" value="ECO:0007669"/>
    <property type="project" value="TreeGrafter"/>
</dbReference>
<protein>
    <recommendedName>
        <fullName evidence="4">Autophagy-related protein 2</fullName>
    </recommendedName>
</protein>
<evidence type="ECO:0000256" key="13">
    <source>
        <dbReference type="SAM" id="MobiDB-lite"/>
    </source>
</evidence>
<keyword evidence="15" id="KW-1185">Reference proteome</keyword>
<keyword evidence="7" id="KW-0072">Autophagy</keyword>
<evidence type="ECO:0000256" key="7">
    <source>
        <dbReference type="ARBA" id="ARBA00023006"/>
    </source>
</evidence>
<comment type="subcellular location">
    <subcellularLocation>
        <location evidence="1">Endoplasmic reticulum membrane</location>
        <topology evidence="1">Peripheral membrane protein</topology>
    </subcellularLocation>
    <subcellularLocation>
        <location evidence="2">Preautophagosomal structure membrane</location>
        <topology evidence="2">Peripheral membrane protein</topology>
    </subcellularLocation>
</comment>
<feature type="region of interest" description="Disordered" evidence="13">
    <location>
        <begin position="351"/>
        <end position="371"/>
    </location>
</feature>
<dbReference type="GO" id="GO:0000422">
    <property type="term" value="P:autophagy of mitochondrion"/>
    <property type="evidence" value="ECO:0007669"/>
    <property type="project" value="TreeGrafter"/>
</dbReference>
<dbReference type="InterPro" id="IPR026849">
    <property type="entry name" value="ATG2"/>
</dbReference>
<accession>A0A0D0BR99</accession>
<comment type="catalytic activity">
    <reaction evidence="10">
        <text>a 1,2-diacyl-sn-glycero-3-phospho-L-serine(in) = a 1,2-diacyl-sn-glycero-3-phospho-L-serine(out)</text>
        <dbReference type="Rhea" id="RHEA:38663"/>
        <dbReference type="ChEBI" id="CHEBI:57262"/>
    </reaction>
</comment>